<keyword evidence="10 13" id="KW-0143">Chaperone</keyword>
<evidence type="ECO:0000256" key="12">
    <source>
        <dbReference type="ARBA" id="ARBA00033342"/>
    </source>
</evidence>
<feature type="transmembrane region" description="Helical" evidence="13">
    <location>
        <begin position="15"/>
        <end position="33"/>
    </location>
</feature>
<keyword evidence="7 13" id="KW-0653">Protein transport</keyword>
<keyword evidence="9 13" id="KW-0472">Membrane</keyword>
<sequence>MRRKTGIRPMDTKRIIAATLLSALILIGFDYFMPKPHQDDPHPVTHAPAAQVQNSAPTTAAPPAEAATETQATARRIPVTGPDVQGSLNLKGAVLDDLILTKYRETLAKDSPLVRLLDKAGSAHPTFVVIGWTNAPGSNARLPDLNTVWESSDETLTPDHPVMLHWDNGQGLVFSIQISLDEHYMFAVSQTVENYSGQPVALVPFERVQRDYDAPEGAFTAHEGPIAVIGGRMQDESYKNLRKGADHPDHVSWSSTGTNGWDGISDKFWLTAVAPADGTPVAASFAYVPGTPGSYQVGMSTQNAQQIMPNGSITEKSHVFAGAKVVSLLQGYSKQLGIPDLDKAIDFGWFSFLTRPLLTLLHWLYLHLGNFGLALMALTLIVKIVLFPLASKAAQSSARMRLLAPKVKEIREKNKDDPMAMNQKVMALYREEKVSPASGCLPMLIQAPIFFCLYKILNISIDARHAPFFGWIHDLSMPDPTNVFNLFGLLPFDPTHYSSFLHVSIWGTALGLTFWLLQRQTSSTASLDPAQARMMQFMPLVYVFFMSGFPASLLVYYTWNNLLTVAQQMFIQRRTGLPVPVSRT</sequence>
<dbReference type="HAMAP" id="MF_01810">
    <property type="entry name" value="YidC_type1"/>
    <property type="match status" value="1"/>
</dbReference>
<dbReference type="GO" id="GO:0005886">
    <property type="term" value="C:plasma membrane"/>
    <property type="evidence" value="ECO:0007669"/>
    <property type="project" value="UniProtKB-SubCell"/>
</dbReference>
<evidence type="ECO:0000256" key="7">
    <source>
        <dbReference type="ARBA" id="ARBA00022927"/>
    </source>
</evidence>
<dbReference type="InterPro" id="IPR038221">
    <property type="entry name" value="YidC_periplasmic_sf"/>
</dbReference>
<dbReference type="PANTHER" id="PTHR12428">
    <property type="entry name" value="OXA1"/>
    <property type="match status" value="1"/>
</dbReference>
<comment type="subunit">
    <text evidence="13">Interacts with the Sec translocase complex via SecD. Specifically interacts with transmembrane segments of nascent integral membrane proteins during membrane integration.</text>
</comment>
<feature type="domain" description="Membrane insertase YidC/Oxa/ALB C-terminal" evidence="15">
    <location>
        <begin position="371"/>
        <end position="573"/>
    </location>
</feature>
<feature type="transmembrane region" description="Helical" evidence="13">
    <location>
        <begin position="371"/>
        <end position="391"/>
    </location>
</feature>
<gene>
    <name evidence="13" type="primary">yidC</name>
    <name evidence="17" type="ORF">NBRC3293_1904</name>
</gene>
<dbReference type="InterPro" id="IPR047196">
    <property type="entry name" value="YidC_ALB_C"/>
</dbReference>
<dbReference type="PRINTS" id="PR00701">
    <property type="entry name" value="60KDINNERMP"/>
</dbReference>
<comment type="caution">
    <text evidence="17">The sequence shown here is derived from an EMBL/GenBank/DDBJ whole genome shotgun (WGS) entry which is preliminary data.</text>
</comment>
<proteinExistence type="inferred from homology"/>
<feature type="compositionally biased region" description="Low complexity" evidence="14">
    <location>
        <begin position="56"/>
        <end position="74"/>
    </location>
</feature>
<dbReference type="NCBIfam" id="TIGR03593">
    <property type="entry name" value="yidC_nterm"/>
    <property type="match status" value="1"/>
</dbReference>
<feature type="transmembrane region" description="Helical" evidence="13">
    <location>
        <begin position="537"/>
        <end position="559"/>
    </location>
</feature>
<comment type="subcellular location">
    <subcellularLocation>
        <location evidence="1">Cell inner membrane</location>
        <topology evidence="1">Multi-pass membrane protein</topology>
    </subcellularLocation>
    <subcellularLocation>
        <location evidence="13">Cell membrane</location>
        <topology evidence="13">Multi-pass membrane protein</topology>
    </subcellularLocation>
</comment>
<evidence type="ECO:0000256" key="5">
    <source>
        <dbReference type="ARBA" id="ARBA00022475"/>
    </source>
</evidence>
<dbReference type="InterPro" id="IPR028055">
    <property type="entry name" value="YidC/Oxa/ALB_C"/>
</dbReference>
<comment type="similarity">
    <text evidence="2 13">Belongs to the OXA1/ALB3/YidC family. Type 1 subfamily.</text>
</comment>
<dbReference type="Proteomes" id="UP000484858">
    <property type="component" value="Unassembled WGS sequence"/>
</dbReference>
<evidence type="ECO:0000256" key="11">
    <source>
        <dbReference type="ARBA" id="ARBA00033245"/>
    </source>
</evidence>
<evidence type="ECO:0000256" key="8">
    <source>
        <dbReference type="ARBA" id="ARBA00022989"/>
    </source>
</evidence>
<protein>
    <recommendedName>
        <fullName evidence="3 13">Membrane protein insertase YidC</fullName>
    </recommendedName>
    <alternativeName>
        <fullName evidence="12 13">Foldase YidC</fullName>
    </alternativeName>
    <alternativeName>
        <fullName evidence="11 13">Membrane integrase YidC</fullName>
    </alternativeName>
    <alternativeName>
        <fullName evidence="13">Membrane protein YidC</fullName>
    </alternativeName>
</protein>
<evidence type="ECO:0000256" key="14">
    <source>
        <dbReference type="SAM" id="MobiDB-lite"/>
    </source>
</evidence>
<dbReference type="AlphaFoldDB" id="A0A829X3K4"/>
<evidence type="ECO:0000313" key="17">
    <source>
        <dbReference type="EMBL" id="GEM17407.1"/>
    </source>
</evidence>
<evidence type="ECO:0000259" key="15">
    <source>
        <dbReference type="Pfam" id="PF02096"/>
    </source>
</evidence>
<dbReference type="CDD" id="cd19961">
    <property type="entry name" value="EcYidC-like_peri"/>
    <property type="match status" value="1"/>
</dbReference>
<keyword evidence="8 13" id="KW-1133">Transmembrane helix</keyword>
<evidence type="ECO:0000313" key="18">
    <source>
        <dbReference type="Proteomes" id="UP000484858"/>
    </source>
</evidence>
<evidence type="ECO:0000256" key="10">
    <source>
        <dbReference type="ARBA" id="ARBA00023186"/>
    </source>
</evidence>
<keyword evidence="5 13" id="KW-1003">Cell membrane</keyword>
<feature type="region of interest" description="Disordered" evidence="14">
    <location>
        <begin position="38"/>
        <end position="81"/>
    </location>
</feature>
<evidence type="ECO:0000256" key="3">
    <source>
        <dbReference type="ARBA" id="ARBA00015325"/>
    </source>
</evidence>
<dbReference type="GO" id="GO:0032977">
    <property type="term" value="F:membrane insertase activity"/>
    <property type="evidence" value="ECO:0007669"/>
    <property type="project" value="InterPro"/>
</dbReference>
<evidence type="ECO:0000256" key="6">
    <source>
        <dbReference type="ARBA" id="ARBA00022692"/>
    </source>
</evidence>
<evidence type="ECO:0000256" key="4">
    <source>
        <dbReference type="ARBA" id="ARBA00022448"/>
    </source>
</evidence>
<evidence type="ECO:0000256" key="9">
    <source>
        <dbReference type="ARBA" id="ARBA00023136"/>
    </source>
</evidence>
<feature type="transmembrane region" description="Helical" evidence="13">
    <location>
        <begin position="434"/>
        <end position="457"/>
    </location>
</feature>
<dbReference type="GO" id="GO:0051205">
    <property type="term" value="P:protein insertion into membrane"/>
    <property type="evidence" value="ECO:0007669"/>
    <property type="project" value="TreeGrafter"/>
</dbReference>
<dbReference type="PRINTS" id="PR01900">
    <property type="entry name" value="YIDCPROTEIN"/>
</dbReference>
<evidence type="ECO:0000259" key="16">
    <source>
        <dbReference type="Pfam" id="PF14849"/>
    </source>
</evidence>
<evidence type="ECO:0000256" key="1">
    <source>
        <dbReference type="ARBA" id="ARBA00004429"/>
    </source>
</evidence>
<dbReference type="GO" id="GO:0015031">
    <property type="term" value="P:protein transport"/>
    <property type="evidence" value="ECO:0007669"/>
    <property type="project" value="UniProtKB-KW"/>
</dbReference>
<keyword evidence="6 13" id="KW-0812">Transmembrane</keyword>
<evidence type="ECO:0000256" key="13">
    <source>
        <dbReference type="HAMAP-Rule" id="MF_01810"/>
    </source>
</evidence>
<accession>A0A829X3K4</accession>
<dbReference type="Gene3D" id="2.70.98.90">
    <property type="match status" value="1"/>
</dbReference>
<dbReference type="InterPro" id="IPR028053">
    <property type="entry name" value="Membr_insert_YidC_N"/>
</dbReference>
<organism evidence="17 18">
    <name type="scientific">Gluconobacter oxydans NBRC 3293</name>
    <dbReference type="NCBI Taxonomy" id="1315969"/>
    <lineage>
        <taxon>Bacteria</taxon>
        <taxon>Pseudomonadati</taxon>
        <taxon>Pseudomonadota</taxon>
        <taxon>Alphaproteobacteria</taxon>
        <taxon>Acetobacterales</taxon>
        <taxon>Acetobacteraceae</taxon>
        <taxon>Gluconobacter</taxon>
    </lineage>
</organism>
<comment type="function">
    <text evidence="13">Required for the insertion and/or proper folding and/or complex formation of integral membrane proteins into the membrane. Involved in integration of membrane proteins that insert both dependently and independently of the Sec translocase complex, as well as at least some lipoproteins. Aids folding of multispanning membrane proteins.</text>
</comment>
<dbReference type="PANTHER" id="PTHR12428:SF65">
    <property type="entry name" value="CYTOCHROME C OXIDASE ASSEMBLY PROTEIN COX18, MITOCHONDRIAL"/>
    <property type="match status" value="1"/>
</dbReference>
<dbReference type="InterPro" id="IPR019998">
    <property type="entry name" value="Membr_insert_YidC"/>
</dbReference>
<dbReference type="NCBIfam" id="NF002353">
    <property type="entry name" value="PRK01318.1-4"/>
    <property type="match status" value="1"/>
</dbReference>
<dbReference type="NCBIfam" id="TIGR03592">
    <property type="entry name" value="yidC_oxa1_cterm"/>
    <property type="match status" value="1"/>
</dbReference>
<evidence type="ECO:0000256" key="2">
    <source>
        <dbReference type="ARBA" id="ARBA00010527"/>
    </source>
</evidence>
<reference evidence="17 18" key="1">
    <citation type="submission" date="2013-04" db="EMBL/GenBank/DDBJ databases">
        <title>Gluconobacter oxydans NBRC 3293 whole genome sequence.</title>
        <authorList>
            <person name="Matsutani M."/>
            <person name="Yakushi T."/>
            <person name="Matsushita K."/>
        </authorList>
    </citation>
    <scope>NUCLEOTIDE SEQUENCE [LARGE SCALE GENOMIC DNA]</scope>
    <source>
        <strain evidence="17 18">NBRC 3293</strain>
    </source>
</reference>
<dbReference type="EMBL" id="BARJ01000009">
    <property type="protein sequence ID" value="GEM17407.1"/>
    <property type="molecule type" value="Genomic_DNA"/>
</dbReference>
<keyword evidence="4 13" id="KW-0813">Transport</keyword>
<dbReference type="Pfam" id="PF02096">
    <property type="entry name" value="60KD_IMP"/>
    <property type="match status" value="1"/>
</dbReference>
<feature type="transmembrane region" description="Helical" evidence="13">
    <location>
        <begin position="497"/>
        <end position="517"/>
    </location>
</feature>
<dbReference type="Pfam" id="PF14849">
    <property type="entry name" value="YidC_periplas"/>
    <property type="match status" value="1"/>
</dbReference>
<feature type="domain" description="Membrane insertase YidC N-terminal" evidence="16">
    <location>
        <begin position="76"/>
        <end position="359"/>
    </location>
</feature>
<name>A0A829X3K4_GLUOY</name>
<dbReference type="CDD" id="cd20070">
    <property type="entry name" value="5TM_YidC_Alb3"/>
    <property type="match status" value="1"/>
</dbReference>
<dbReference type="InterPro" id="IPR001708">
    <property type="entry name" value="YidC/ALB3/OXA1/COX18"/>
</dbReference>